<evidence type="ECO:0000256" key="1">
    <source>
        <dbReference type="SAM" id="Coils"/>
    </source>
</evidence>
<reference evidence="2 3" key="1">
    <citation type="submission" date="2024-07" db="EMBL/GenBank/DDBJ databases">
        <title>Marimonas sp.nov., isolated from tidal-flat sediment.</title>
        <authorList>
            <person name="Jayan J.N."/>
            <person name="Lee S.S."/>
        </authorList>
    </citation>
    <scope>NUCLEOTIDE SEQUENCE [LARGE SCALE GENOMIC DNA]</scope>
    <source>
        <strain evidence="2 3">MJW-29</strain>
    </source>
</reference>
<gene>
    <name evidence="2" type="ORF">AB2B41_11435</name>
</gene>
<evidence type="ECO:0000313" key="2">
    <source>
        <dbReference type="EMBL" id="MEW9920222.1"/>
    </source>
</evidence>
<keyword evidence="1" id="KW-0175">Coiled coil</keyword>
<name>A0ABV3RNQ5_9RHOB</name>
<evidence type="ECO:0000313" key="3">
    <source>
        <dbReference type="Proteomes" id="UP001556098"/>
    </source>
</evidence>
<sequence>MGTENDPTKKYLEAVDKYQSRLTQLWKVIFKRVASSLKALVSFMKKLVAVAKQIATVVGKSVIDKFLQAANMVQGLLSRIPNLLKAALRLGKKIIELIRKAADPNKILGTLKKLFIKYIKMLKEIYAQIIEMVKQLDVLGTVLTIISNFKSALQLMFSWIAEVTRANDAVNKARKLLKKAMKEMKSEMKQATVLRKEVMKLKAAA</sequence>
<organism evidence="2 3">
    <name type="scientific">Sulfitobacter sediminis</name>
    <dbReference type="NCBI Taxonomy" id="3234186"/>
    <lineage>
        <taxon>Bacteria</taxon>
        <taxon>Pseudomonadati</taxon>
        <taxon>Pseudomonadota</taxon>
        <taxon>Alphaproteobacteria</taxon>
        <taxon>Rhodobacterales</taxon>
        <taxon>Roseobacteraceae</taxon>
        <taxon>Sulfitobacter</taxon>
    </lineage>
</organism>
<feature type="coiled-coil region" evidence="1">
    <location>
        <begin position="163"/>
        <end position="197"/>
    </location>
</feature>
<dbReference type="EMBL" id="JBFNXX010000007">
    <property type="protein sequence ID" value="MEW9920222.1"/>
    <property type="molecule type" value="Genomic_DNA"/>
</dbReference>
<proteinExistence type="predicted"/>
<dbReference type="Proteomes" id="UP001556098">
    <property type="component" value="Unassembled WGS sequence"/>
</dbReference>
<comment type="caution">
    <text evidence="2">The sequence shown here is derived from an EMBL/GenBank/DDBJ whole genome shotgun (WGS) entry which is preliminary data.</text>
</comment>
<dbReference type="RefSeq" id="WP_367877925.1">
    <property type="nucleotide sequence ID" value="NZ_JBFNXX010000007.1"/>
</dbReference>
<accession>A0ABV3RNQ5</accession>
<keyword evidence="3" id="KW-1185">Reference proteome</keyword>
<protein>
    <submittedName>
        <fullName evidence="2">Uncharacterized protein</fullName>
    </submittedName>
</protein>